<evidence type="ECO:0000313" key="1">
    <source>
        <dbReference type="EMBL" id="MFD1871640.1"/>
    </source>
</evidence>
<sequence>MHTRFEAVARRPLYAALAALLALAGLGSCTVGRITQLDPAYYQVVQTNDSLLTQAVAEVPRHRFYLEQPAPDTLLLYRPAAVPAPPLRYGLRPRHRVVLLHREFDFDIFTLPFKVRPSREGVPIALNTTFNAALYLGRRLDFYHLTRHRTPSGRADPLIRTVGLGYGLFTGLGSSLISADLTRGQAALDYEGVVIHSGAAVIYDARVFNVGMAVGIDQLLGPDADYWIYQRKLWVGLLFGLNLN</sequence>
<dbReference type="RefSeq" id="WP_382311954.1">
    <property type="nucleotide sequence ID" value="NZ_JBHUFD010000001.1"/>
</dbReference>
<dbReference type="PROSITE" id="PS51257">
    <property type="entry name" value="PROKAR_LIPOPROTEIN"/>
    <property type="match status" value="1"/>
</dbReference>
<dbReference type="EMBL" id="JBHUFD010000001">
    <property type="protein sequence ID" value="MFD1871640.1"/>
    <property type="molecule type" value="Genomic_DNA"/>
</dbReference>
<protein>
    <recommendedName>
        <fullName evidence="3">Lipoprotein</fullName>
    </recommendedName>
</protein>
<dbReference type="Proteomes" id="UP001597197">
    <property type="component" value="Unassembled WGS sequence"/>
</dbReference>
<keyword evidence="2" id="KW-1185">Reference proteome</keyword>
<comment type="caution">
    <text evidence="1">The sequence shown here is derived from an EMBL/GenBank/DDBJ whole genome shotgun (WGS) entry which is preliminary data.</text>
</comment>
<name>A0ABW4QQ03_9BACT</name>
<proteinExistence type="predicted"/>
<accession>A0ABW4QQ03</accession>
<gene>
    <name evidence="1" type="ORF">ACFSDX_04335</name>
</gene>
<reference evidence="2" key="1">
    <citation type="journal article" date="2019" name="Int. J. Syst. Evol. Microbiol.">
        <title>The Global Catalogue of Microorganisms (GCM) 10K type strain sequencing project: providing services to taxonomists for standard genome sequencing and annotation.</title>
        <authorList>
            <consortium name="The Broad Institute Genomics Platform"/>
            <consortium name="The Broad Institute Genome Sequencing Center for Infectious Disease"/>
            <person name="Wu L."/>
            <person name="Ma J."/>
        </authorList>
    </citation>
    <scope>NUCLEOTIDE SEQUENCE [LARGE SCALE GENOMIC DNA]</scope>
    <source>
        <strain evidence="2">CGMCC 1.15795</strain>
    </source>
</reference>
<evidence type="ECO:0008006" key="3">
    <source>
        <dbReference type="Google" id="ProtNLM"/>
    </source>
</evidence>
<evidence type="ECO:0000313" key="2">
    <source>
        <dbReference type="Proteomes" id="UP001597197"/>
    </source>
</evidence>
<organism evidence="1 2">
    <name type="scientific">Hymenobacter bucti</name>
    <dbReference type="NCBI Taxonomy" id="1844114"/>
    <lineage>
        <taxon>Bacteria</taxon>
        <taxon>Pseudomonadati</taxon>
        <taxon>Bacteroidota</taxon>
        <taxon>Cytophagia</taxon>
        <taxon>Cytophagales</taxon>
        <taxon>Hymenobacteraceae</taxon>
        <taxon>Hymenobacter</taxon>
    </lineage>
</organism>